<keyword evidence="1" id="KW-0949">S-adenosyl-L-methionine</keyword>
<sequence>MSEEFNLEQYLGKGIETIVKGALNASLKNPKESIFITRFSLSVKESRKKREKHEKSGNHIPPFLIASITEACNLNCKGCYANVNKTKWQDNTISNQTCNNANRKQSDQMSAKEWGYIFEQADELGISFILLAGGEPLIRLEIIEVATRHKNIMFPIFTNGTLINESYLKLFDKNRNLIPILSIEGNEDKTDLRRGDGVYNQLISVMEQMKDKGIFYGASITVTKENIKEVTDQSFLSELYHRGCKVIFYVEYVPIDNKSKDLAPTDNEREYMEEKLKVLRNEYEDMIFISFPGDEKSSGGCLAAGRGFFHINPSGGTEPCPFSPYSDTNLKETSLFDALKSPLFKKLSDNHILMQEHTGGCVLFEQEEVVRRLLNS</sequence>
<protein>
    <submittedName>
        <fullName evidence="6">Radical SAM protein</fullName>
    </submittedName>
</protein>
<evidence type="ECO:0000313" key="7">
    <source>
        <dbReference type="Proteomes" id="UP000623269"/>
    </source>
</evidence>
<dbReference type="Pfam" id="PF04055">
    <property type="entry name" value="Radical_SAM"/>
    <property type="match status" value="1"/>
</dbReference>
<dbReference type="PANTHER" id="PTHR43524">
    <property type="entry name" value="RADICAL SAM SUPERFAMILY PROTEIN"/>
    <property type="match status" value="1"/>
</dbReference>
<evidence type="ECO:0000256" key="2">
    <source>
        <dbReference type="ARBA" id="ARBA00022723"/>
    </source>
</evidence>
<dbReference type="InterPro" id="IPR013785">
    <property type="entry name" value="Aldolase_TIM"/>
</dbReference>
<evidence type="ECO:0000313" key="6">
    <source>
        <dbReference type="EMBL" id="MBH1941766.1"/>
    </source>
</evidence>
<reference evidence="6" key="1">
    <citation type="submission" date="2020-12" db="EMBL/GenBank/DDBJ databases">
        <title>M. sibirica DSM 26468T genome.</title>
        <authorList>
            <person name="Thieme N."/>
            <person name="Rettenmaier R."/>
            <person name="Zverlov V."/>
            <person name="Liebl W."/>
        </authorList>
    </citation>
    <scope>NUCLEOTIDE SEQUENCE</scope>
    <source>
        <strain evidence="6">DSM 26468</strain>
    </source>
</reference>
<dbReference type="SFLD" id="SFLDG01067">
    <property type="entry name" value="SPASM/twitch_domain_containing"/>
    <property type="match status" value="1"/>
</dbReference>
<keyword evidence="3" id="KW-0408">Iron</keyword>
<keyword evidence="2" id="KW-0479">Metal-binding</keyword>
<keyword evidence="7" id="KW-1185">Reference proteome</keyword>
<evidence type="ECO:0000256" key="3">
    <source>
        <dbReference type="ARBA" id="ARBA00023004"/>
    </source>
</evidence>
<keyword evidence="4" id="KW-0411">Iron-sulfur</keyword>
<dbReference type="PROSITE" id="PS51918">
    <property type="entry name" value="RADICAL_SAM"/>
    <property type="match status" value="1"/>
</dbReference>
<dbReference type="RefSeq" id="WP_197662103.1">
    <property type="nucleotide sequence ID" value="NZ_JAEAGR010000014.1"/>
</dbReference>
<dbReference type="CDD" id="cd21128">
    <property type="entry name" value="SPASM_rSAM"/>
    <property type="match status" value="1"/>
</dbReference>
<dbReference type="Proteomes" id="UP000623269">
    <property type="component" value="Unassembled WGS sequence"/>
</dbReference>
<accession>A0A8J7KTU8</accession>
<name>A0A8J7KTU8_9FIRM</name>
<organism evidence="6 7">
    <name type="scientific">Mobilitalea sibirica</name>
    <dbReference type="NCBI Taxonomy" id="1462919"/>
    <lineage>
        <taxon>Bacteria</taxon>
        <taxon>Bacillati</taxon>
        <taxon>Bacillota</taxon>
        <taxon>Clostridia</taxon>
        <taxon>Lachnospirales</taxon>
        <taxon>Lachnospiraceae</taxon>
        <taxon>Mobilitalea</taxon>
    </lineage>
</organism>
<dbReference type="SUPFAM" id="SSF102114">
    <property type="entry name" value="Radical SAM enzymes"/>
    <property type="match status" value="1"/>
</dbReference>
<dbReference type="CDD" id="cd01335">
    <property type="entry name" value="Radical_SAM"/>
    <property type="match status" value="1"/>
</dbReference>
<dbReference type="SFLD" id="SFLDS00029">
    <property type="entry name" value="Radical_SAM"/>
    <property type="match status" value="1"/>
</dbReference>
<comment type="caution">
    <text evidence="6">The sequence shown here is derived from an EMBL/GenBank/DDBJ whole genome shotgun (WGS) entry which is preliminary data.</text>
</comment>
<evidence type="ECO:0000256" key="4">
    <source>
        <dbReference type="ARBA" id="ARBA00023014"/>
    </source>
</evidence>
<proteinExistence type="predicted"/>
<dbReference type="Gene3D" id="3.20.20.70">
    <property type="entry name" value="Aldolase class I"/>
    <property type="match status" value="1"/>
</dbReference>
<dbReference type="GO" id="GO:0003824">
    <property type="term" value="F:catalytic activity"/>
    <property type="evidence" value="ECO:0007669"/>
    <property type="project" value="InterPro"/>
</dbReference>
<gene>
    <name evidence="6" type="ORF">I5677_12760</name>
</gene>
<evidence type="ECO:0000256" key="1">
    <source>
        <dbReference type="ARBA" id="ARBA00022691"/>
    </source>
</evidence>
<dbReference type="InterPro" id="IPR058240">
    <property type="entry name" value="rSAM_sf"/>
</dbReference>
<dbReference type="AlphaFoldDB" id="A0A8J7KTU8"/>
<dbReference type="InterPro" id="IPR007197">
    <property type="entry name" value="rSAM"/>
</dbReference>
<dbReference type="PANTHER" id="PTHR43524:SF1">
    <property type="entry name" value="RADICAL SAM SUPERFAMILY PROTEIN"/>
    <property type="match status" value="1"/>
</dbReference>
<evidence type="ECO:0000259" key="5">
    <source>
        <dbReference type="PROSITE" id="PS51918"/>
    </source>
</evidence>
<dbReference type="EMBL" id="JAEAGR010000014">
    <property type="protein sequence ID" value="MBH1941766.1"/>
    <property type="molecule type" value="Genomic_DNA"/>
</dbReference>
<dbReference type="GO" id="GO:0051536">
    <property type="term" value="F:iron-sulfur cluster binding"/>
    <property type="evidence" value="ECO:0007669"/>
    <property type="project" value="UniProtKB-KW"/>
</dbReference>
<feature type="domain" description="Radical SAM core" evidence="5">
    <location>
        <begin position="58"/>
        <end position="294"/>
    </location>
</feature>
<dbReference type="GO" id="GO:0046872">
    <property type="term" value="F:metal ion binding"/>
    <property type="evidence" value="ECO:0007669"/>
    <property type="project" value="UniProtKB-KW"/>
</dbReference>